<dbReference type="InterPro" id="IPR036737">
    <property type="entry name" value="OmpA-like_sf"/>
</dbReference>
<proteinExistence type="predicted"/>
<sequence>MSRGRQIIWLVVGIFLAFSGTAFAQKDKEGCHDHPMLTRMQNFYIDHCEKREFDEVDFRDEEGNTIRVEGKVYRLDYNIKEGFTPPSSLQVIKNYEAAIENIGGIKIYQEESYEIWLKLDKNGKTFWVYVDSWHGGGKGETYGITIVEKEAMVQEVVADAKSMMSYIQAKGSASVYGIYFDFDKAEIKPESEPAIKEIAKLLQENTELKLYVVGHTDNVGNIEYNMKLSKARADAVMKELVTKYKVSAQRLKAFGVGSLAPVASNKSDDGRAKNRRVELVEQ</sequence>
<evidence type="ECO:0000259" key="6">
    <source>
        <dbReference type="PROSITE" id="PS51123"/>
    </source>
</evidence>
<evidence type="ECO:0000256" key="4">
    <source>
        <dbReference type="PROSITE-ProRule" id="PRU00473"/>
    </source>
</evidence>
<dbReference type="Pfam" id="PF00691">
    <property type="entry name" value="OmpA"/>
    <property type="match status" value="1"/>
</dbReference>
<feature type="domain" description="OmpA-like" evidence="6">
    <location>
        <begin position="167"/>
        <end position="282"/>
    </location>
</feature>
<organism evidence="7 8">
    <name type="scientific">Desulfosoma caldarium</name>
    <dbReference type="NCBI Taxonomy" id="610254"/>
    <lineage>
        <taxon>Bacteria</taxon>
        <taxon>Pseudomonadati</taxon>
        <taxon>Thermodesulfobacteriota</taxon>
        <taxon>Syntrophobacteria</taxon>
        <taxon>Syntrophobacterales</taxon>
        <taxon>Syntrophobacteraceae</taxon>
        <taxon>Desulfosoma</taxon>
    </lineage>
</organism>
<comment type="caution">
    <text evidence="7">The sequence shown here is derived from an EMBL/GenBank/DDBJ whole genome shotgun (WGS) entry which is preliminary data.</text>
</comment>
<gene>
    <name evidence="7" type="ORF">EDC27_1894</name>
</gene>
<evidence type="ECO:0000256" key="1">
    <source>
        <dbReference type="ARBA" id="ARBA00004442"/>
    </source>
</evidence>
<dbReference type="PROSITE" id="PS51123">
    <property type="entry name" value="OMPA_2"/>
    <property type="match status" value="1"/>
</dbReference>
<dbReference type="RefSeq" id="WP_123290363.1">
    <property type="nucleotide sequence ID" value="NZ_RJVA01000012.1"/>
</dbReference>
<dbReference type="PANTHER" id="PTHR30329">
    <property type="entry name" value="STATOR ELEMENT OF FLAGELLAR MOTOR COMPLEX"/>
    <property type="match status" value="1"/>
</dbReference>
<evidence type="ECO:0000313" key="7">
    <source>
        <dbReference type="EMBL" id="ROQ92198.1"/>
    </source>
</evidence>
<comment type="subcellular location">
    <subcellularLocation>
        <location evidence="1">Cell outer membrane</location>
    </subcellularLocation>
</comment>
<dbReference type="InterPro" id="IPR050330">
    <property type="entry name" value="Bact_OuterMem_StrucFunc"/>
</dbReference>
<dbReference type="InterPro" id="IPR006665">
    <property type="entry name" value="OmpA-like"/>
</dbReference>
<evidence type="ECO:0000256" key="3">
    <source>
        <dbReference type="ARBA" id="ARBA00023237"/>
    </source>
</evidence>
<dbReference type="Proteomes" id="UP000276223">
    <property type="component" value="Unassembled WGS sequence"/>
</dbReference>
<keyword evidence="8" id="KW-1185">Reference proteome</keyword>
<evidence type="ECO:0000313" key="8">
    <source>
        <dbReference type="Proteomes" id="UP000276223"/>
    </source>
</evidence>
<evidence type="ECO:0000256" key="5">
    <source>
        <dbReference type="SAM" id="SignalP"/>
    </source>
</evidence>
<dbReference type="Gene3D" id="3.30.1330.60">
    <property type="entry name" value="OmpA-like domain"/>
    <property type="match status" value="1"/>
</dbReference>
<name>A0A3N1UR23_9BACT</name>
<accession>A0A3N1UR23</accession>
<dbReference type="InterPro" id="IPR006664">
    <property type="entry name" value="OMP_bac"/>
</dbReference>
<keyword evidence="2 4" id="KW-0472">Membrane</keyword>
<dbReference type="OrthoDB" id="9805566at2"/>
<dbReference type="GO" id="GO:0009279">
    <property type="term" value="C:cell outer membrane"/>
    <property type="evidence" value="ECO:0007669"/>
    <property type="project" value="UniProtKB-SubCell"/>
</dbReference>
<feature type="chain" id="PRO_5017940107" evidence="5">
    <location>
        <begin position="25"/>
        <end position="282"/>
    </location>
</feature>
<dbReference type="PANTHER" id="PTHR30329:SF21">
    <property type="entry name" value="LIPOPROTEIN YIAD-RELATED"/>
    <property type="match status" value="1"/>
</dbReference>
<evidence type="ECO:0000256" key="2">
    <source>
        <dbReference type="ARBA" id="ARBA00023136"/>
    </source>
</evidence>
<feature type="signal peptide" evidence="5">
    <location>
        <begin position="1"/>
        <end position="24"/>
    </location>
</feature>
<keyword evidence="5" id="KW-0732">Signal</keyword>
<protein>
    <submittedName>
        <fullName evidence="7">OmpA family protein</fullName>
    </submittedName>
</protein>
<dbReference type="SUPFAM" id="SSF103088">
    <property type="entry name" value="OmpA-like"/>
    <property type="match status" value="1"/>
</dbReference>
<dbReference type="EMBL" id="RJVA01000012">
    <property type="protein sequence ID" value="ROQ92198.1"/>
    <property type="molecule type" value="Genomic_DNA"/>
</dbReference>
<dbReference type="AlphaFoldDB" id="A0A3N1UR23"/>
<reference evidence="7 8" key="1">
    <citation type="submission" date="2018-11" db="EMBL/GenBank/DDBJ databases">
        <title>Genomic Encyclopedia of Type Strains, Phase IV (KMG-IV): sequencing the most valuable type-strain genomes for metagenomic binning, comparative biology and taxonomic classification.</title>
        <authorList>
            <person name="Goeker M."/>
        </authorList>
    </citation>
    <scope>NUCLEOTIDE SEQUENCE [LARGE SCALE GENOMIC DNA]</scope>
    <source>
        <strain evidence="7 8">DSM 22027</strain>
    </source>
</reference>
<dbReference type="PRINTS" id="PR01021">
    <property type="entry name" value="OMPADOMAIN"/>
</dbReference>
<keyword evidence="3" id="KW-0998">Cell outer membrane</keyword>
<dbReference type="CDD" id="cd07185">
    <property type="entry name" value="OmpA_C-like"/>
    <property type="match status" value="1"/>
</dbReference>